<keyword evidence="21" id="KW-1185">Reference proteome</keyword>
<comment type="subunit">
    <text evidence="3">Heterooctamer of two A chains, two B chains, two C chains and two D chains.</text>
</comment>
<evidence type="ECO:0000256" key="4">
    <source>
        <dbReference type="ARBA" id="ARBA00014687"/>
    </source>
</evidence>
<dbReference type="EMBL" id="JACHHW010000013">
    <property type="protein sequence ID" value="MBB5189067.1"/>
    <property type="molecule type" value="Genomic_DNA"/>
</dbReference>
<keyword evidence="7 17" id="KW-0812">Transmembrane</keyword>
<dbReference type="PANTHER" id="PTHR11403:SF2">
    <property type="entry name" value="CYTOCHROME BO(3) UBIQUINOL OXIDASE SUBUNIT 3"/>
    <property type="match status" value="1"/>
</dbReference>
<evidence type="ECO:0000256" key="18">
    <source>
        <dbReference type="SAM" id="Phobius"/>
    </source>
</evidence>
<evidence type="ECO:0000256" key="10">
    <source>
        <dbReference type="ARBA" id="ARBA00023002"/>
    </source>
</evidence>
<comment type="function">
    <text evidence="12">Cytochrome bo(3) ubiquinol terminal oxidase is the component of the aerobic respiratory chain of E.coli that predominates when cells are grown at high aeration. Has proton pump activity across the membrane in addition to electron transfer, pumping 2 protons/electron.</text>
</comment>
<feature type="transmembrane region" description="Helical" evidence="18">
    <location>
        <begin position="187"/>
        <end position="206"/>
    </location>
</feature>
<accession>A0A840R857</accession>
<evidence type="ECO:0000313" key="21">
    <source>
        <dbReference type="Proteomes" id="UP000536640"/>
    </source>
</evidence>
<evidence type="ECO:0000256" key="17">
    <source>
        <dbReference type="RuleBase" id="RU003376"/>
    </source>
</evidence>
<feature type="domain" description="Heme-copper oxidase subunit III family profile" evidence="19">
    <location>
        <begin position="25"/>
        <end position="207"/>
    </location>
</feature>
<feature type="transmembrane region" description="Helical" evidence="18">
    <location>
        <begin position="73"/>
        <end position="92"/>
    </location>
</feature>
<evidence type="ECO:0000313" key="20">
    <source>
        <dbReference type="EMBL" id="MBB5189067.1"/>
    </source>
</evidence>
<keyword evidence="10 20" id="KW-0560">Oxidoreductase</keyword>
<evidence type="ECO:0000256" key="15">
    <source>
        <dbReference type="ARBA" id="ARBA00032189"/>
    </source>
</evidence>
<comment type="similarity">
    <text evidence="2 17">Belongs to the cytochrome c oxidase subunit 3 family.</text>
</comment>
<dbReference type="InterPro" id="IPR035973">
    <property type="entry name" value="Cyt_c_oxidase_su3-like_sf"/>
</dbReference>
<dbReference type="Proteomes" id="UP000536640">
    <property type="component" value="Unassembled WGS sequence"/>
</dbReference>
<feature type="transmembrane region" description="Helical" evidence="18">
    <location>
        <begin position="142"/>
        <end position="166"/>
    </location>
</feature>
<dbReference type="GO" id="GO:0009486">
    <property type="term" value="F:cytochrome bo3 ubiquinol oxidase activity"/>
    <property type="evidence" value="ECO:0007669"/>
    <property type="project" value="InterPro"/>
</dbReference>
<keyword evidence="11 18" id="KW-0472">Membrane</keyword>
<comment type="subcellular location">
    <subcellularLocation>
        <location evidence="1 17">Cell membrane</location>
        <topology evidence="1 17">Multi-pass membrane protein</topology>
    </subcellularLocation>
</comment>
<dbReference type="RefSeq" id="WP_184464858.1">
    <property type="nucleotide sequence ID" value="NZ_JACHHW010000013.1"/>
</dbReference>
<dbReference type="GO" id="GO:0019646">
    <property type="term" value="P:aerobic electron transport chain"/>
    <property type="evidence" value="ECO:0007669"/>
    <property type="project" value="InterPro"/>
</dbReference>
<dbReference type="SUPFAM" id="SSF81452">
    <property type="entry name" value="Cytochrome c oxidase subunit III-like"/>
    <property type="match status" value="1"/>
</dbReference>
<feature type="transmembrane region" description="Helical" evidence="18">
    <location>
        <begin position="104"/>
        <end position="122"/>
    </location>
</feature>
<proteinExistence type="inferred from homology"/>
<dbReference type="PANTHER" id="PTHR11403">
    <property type="entry name" value="CYTOCHROME C OXIDASE SUBUNIT III"/>
    <property type="match status" value="1"/>
</dbReference>
<keyword evidence="9 18" id="KW-1133">Transmembrane helix</keyword>
<evidence type="ECO:0000256" key="16">
    <source>
        <dbReference type="ARBA" id="ARBA00032717"/>
    </source>
</evidence>
<evidence type="ECO:0000256" key="3">
    <source>
        <dbReference type="ARBA" id="ARBA00011700"/>
    </source>
</evidence>
<keyword evidence="6" id="KW-1003">Cell membrane</keyword>
<evidence type="ECO:0000256" key="12">
    <source>
        <dbReference type="ARBA" id="ARBA00025694"/>
    </source>
</evidence>
<evidence type="ECO:0000256" key="8">
    <source>
        <dbReference type="ARBA" id="ARBA00022982"/>
    </source>
</evidence>
<evidence type="ECO:0000256" key="11">
    <source>
        <dbReference type="ARBA" id="ARBA00023136"/>
    </source>
</evidence>
<evidence type="ECO:0000256" key="13">
    <source>
        <dbReference type="ARBA" id="ARBA00030072"/>
    </source>
</evidence>
<reference evidence="20 21" key="1">
    <citation type="submission" date="2020-08" db="EMBL/GenBank/DDBJ databases">
        <title>Genomic Encyclopedia of Type Strains, Phase IV (KMG-IV): sequencing the most valuable type-strain genomes for metagenomic binning, comparative biology and taxonomic classification.</title>
        <authorList>
            <person name="Goeker M."/>
        </authorList>
    </citation>
    <scope>NUCLEOTIDE SEQUENCE [LARGE SCALE GENOMIC DNA]</scope>
    <source>
        <strain evidence="20 21">DSM 25701</strain>
    </source>
</reference>
<protein>
    <recommendedName>
        <fullName evidence="4">Cytochrome bo(3) ubiquinol oxidase subunit 3</fullName>
    </recommendedName>
    <alternativeName>
        <fullName evidence="15">Cytochrome o ubiquinol oxidase subunit 3</fullName>
    </alternativeName>
    <alternativeName>
        <fullName evidence="13">Oxidase bo(3) subunit 3</fullName>
    </alternativeName>
    <alternativeName>
        <fullName evidence="16">Ubiquinol oxidase polypeptide III</fullName>
    </alternativeName>
    <alternativeName>
        <fullName evidence="14">Ubiquinol oxidase subunit 3</fullName>
    </alternativeName>
</protein>
<comment type="caution">
    <text evidence="20">The sequence shown here is derived from an EMBL/GenBank/DDBJ whole genome shotgun (WGS) entry which is preliminary data.</text>
</comment>
<evidence type="ECO:0000259" key="19">
    <source>
        <dbReference type="PROSITE" id="PS50253"/>
    </source>
</evidence>
<evidence type="ECO:0000256" key="9">
    <source>
        <dbReference type="ARBA" id="ARBA00022989"/>
    </source>
</evidence>
<evidence type="ECO:0000256" key="7">
    <source>
        <dbReference type="ARBA" id="ARBA00022692"/>
    </source>
</evidence>
<dbReference type="InterPro" id="IPR013833">
    <property type="entry name" value="Cyt_c_oxidase_su3_a-hlx"/>
</dbReference>
<dbReference type="PROSITE" id="PS50253">
    <property type="entry name" value="COX3"/>
    <property type="match status" value="1"/>
</dbReference>
<evidence type="ECO:0000256" key="6">
    <source>
        <dbReference type="ARBA" id="ARBA00022475"/>
    </source>
</evidence>
<gene>
    <name evidence="20" type="ORF">HNQ57_003367</name>
</gene>
<dbReference type="Pfam" id="PF00510">
    <property type="entry name" value="COX3"/>
    <property type="match status" value="1"/>
</dbReference>
<dbReference type="InterPro" id="IPR024791">
    <property type="entry name" value="Cyt_c/ubiquinol_Oxase_su3"/>
</dbReference>
<evidence type="ECO:0000256" key="1">
    <source>
        <dbReference type="ARBA" id="ARBA00004651"/>
    </source>
</evidence>
<keyword evidence="8" id="KW-0249">Electron transport</keyword>
<dbReference type="FunFam" id="1.20.120.80:FF:000001">
    <property type="entry name" value="Cytochrome (Ubi)quinol oxidase subunit III"/>
    <property type="match status" value="1"/>
</dbReference>
<dbReference type="InterPro" id="IPR033946">
    <property type="entry name" value="Ubiquinol_oxase_su3_dom"/>
</dbReference>
<evidence type="ECO:0000256" key="5">
    <source>
        <dbReference type="ARBA" id="ARBA00022448"/>
    </source>
</evidence>
<keyword evidence="5" id="KW-0813">Transport</keyword>
<evidence type="ECO:0000256" key="2">
    <source>
        <dbReference type="ARBA" id="ARBA00010581"/>
    </source>
</evidence>
<organism evidence="20 21">
    <name type="scientific">Zhongshania antarctica</name>
    <dbReference type="NCBI Taxonomy" id="641702"/>
    <lineage>
        <taxon>Bacteria</taxon>
        <taxon>Pseudomonadati</taxon>
        <taxon>Pseudomonadota</taxon>
        <taxon>Gammaproteobacteria</taxon>
        <taxon>Cellvibrionales</taxon>
        <taxon>Spongiibacteraceae</taxon>
        <taxon>Zhongshania</taxon>
    </lineage>
</organism>
<dbReference type="InterPro" id="IPR014206">
    <property type="entry name" value="Cyt_c_ubiqinol_oxidase_su3"/>
</dbReference>
<name>A0A840R857_9GAMM</name>
<dbReference type="AlphaFoldDB" id="A0A840R857"/>
<evidence type="ECO:0000256" key="14">
    <source>
        <dbReference type="ARBA" id="ARBA00031884"/>
    </source>
</evidence>
<dbReference type="CDD" id="cd02863">
    <property type="entry name" value="Ubiquinol_oxidase_III"/>
    <property type="match status" value="1"/>
</dbReference>
<feature type="transmembrane region" description="Helical" evidence="18">
    <location>
        <begin position="33"/>
        <end position="53"/>
    </location>
</feature>
<dbReference type="Gene3D" id="1.20.120.80">
    <property type="entry name" value="Cytochrome c oxidase, subunit III, four-helix bundle"/>
    <property type="match status" value="1"/>
</dbReference>
<dbReference type="NCBIfam" id="TIGR02842">
    <property type="entry name" value="CyoC"/>
    <property type="match status" value="1"/>
</dbReference>
<dbReference type="GO" id="GO:0004129">
    <property type="term" value="F:cytochrome-c oxidase activity"/>
    <property type="evidence" value="ECO:0007669"/>
    <property type="project" value="InterPro"/>
</dbReference>
<sequence>MSHSTATPAVQAGQFDFLVKGEHHVANGTLLGFWLYLMSDCLIFAALFATYGVLSQNYAGGPSGADLFDLPLVALNTSFLLFSSITYGFAMLQMQQRKLKGTMIWLAITGVFGAGFLGLELYEFYHLLHQGAGPQRSAFLSAFFTLVGTHGLHVCIGIIWLVTLLFQLRKHGLTTANRRRLFCLSMFWHFLDVVWIGVFTIVYLMGSLS</sequence>
<dbReference type="InterPro" id="IPR000298">
    <property type="entry name" value="Cyt_c_oxidase-like_su3"/>
</dbReference>
<dbReference type="GO" id="GO:0005886">
    <property type="term" value="C:plasma membrane"/>
    <property type="evidence" value="ECO:0007669"/>
    <property type="project" value="UniProtKB-SubCell"/>
</dbReference>